<evidence type="ECO:0000313" key="5">
    <source>
        <dbReference type="Proteomes" id="UP001208570"/>
    </source>
</evidence>
<feature type="chain" id="PRO_5042105737" description="CFAP61 dimerisation domain-containing protein" evidence="2">
    <location>
        <begin position="24"/>
        <end position="238"/>
    </location>
</feature>
<comment type="caution">
    <text evidence="4">The sequence shown here is derived from an EMBL/GenBank/DDBJ whole genome shotgun (WGS) entry which is preliminary data.</text>
</comment>
<dbReference type="InterPro" id="IPR056299">
    <property type="entry name" value="CFAP61_dimer"/>
</dbReference>
<feature type="transmembrane region" description="Helical" evidence="1">
    <location>
        <begin position="12"/>
        <end position="33"/>
    </location>
</feature>
<protein>
    <recommendedName>
        <fullName evidence="3">CFAP61 dimerisation domain-containing protein</fullName>
    </recommendedName>
</protein>
<feature type="domain" description="CFAP61 dimerisation" evidence="3">
    <location>
        <begin position="47"/>
        <end position="152"/>
    </location>
</feature>
<keyword evidence="5" id="KW-1185">Reference proteome</keyword>
<proteinExistence type="predicted"/>
<evidence type="ECO:0000256" key="2">
    <source>
        <dbReference type="SAM" id="SignalP"/>
    </source>
</evidence>
<keyword evidence="1" id="KW-0812">Transmembrane</keyword>
<keyword evidence="1" id="KW-1133">Transmembrane helix</keyword>
<dbReference type="PANTHER" id="PTHR21178">
    <property type="entry name" value="CILIA- AND FLAGELLA-ASSOCIATED PROTEIN 61"/>
    <property type="match status" value="1"/>
</dbReference>
<reference evidence="4" key="1">
    <citation type="journal article" date="2023" name="Mol. Biol. Evol.">
        <title>Third-Generation Sequencing Reveals the Adaptive Role of the Epigenome in Three Deep-Sea Polychaetes.</title>
        <authorList>
            <person name="Perez M."/>
            <person name="Aroh O."/>
            <person name="Sun Y."/>
            <person name="Lan Y."/>
            <person name="Juniper S.K."/>
            <person name="Young C.R."/>
            <person name="Angers B."/>
            <person name="Qian P.Y."/>
        </authorList>
    </citation>
    <scope>NUCLEOTIDE SEQUENCE</scope>
    <source>
        <strain evidence="4">P08H-3</strain>
    </source>
</reference>
<accession>A0AAD9J7G3</accession>
<gene>
    <name evidence="4" type="ORF">LSH36_561g01011</name>
</gene>
<organism evidence="4 5">
    <name type="scientific">Paralvinella palmiformis</name>
    <dbReference type="NCBI Taxonomy" id="53620"/>
    <lineage>
        <taxon>Eukaryota</taxon>
        <taxon>Metazoa</taxon>
        <taxon>Spiralia</taxon>
        <taxon>Lophotrochozoa</taxon>
        <taxon>Annelida</taxon>
        <taxon>Polychaeta</taxon>
        <taxon>Sedentaria</taxon>
        <taxon>Canalipalpata</taxon>
        <taxon>Terebellida</taxon>
        <taxon>Terebelliformia</taxon>
        <taxon>Alvinellidae</taxon>
        <taxon>Paralvinella</taxon>
    </lineage>
</organism>
<evidence type="ECO:0000313" key="4">
    <source>
        <dbReference type="EMBL" id="KAK2147285.1"/>
    </source>
</evidence>
<sequence>MPTSPFLKLLELFDGLIIMVSHCIVISVSNSFLAENVNTNRHKQRTGNFHYLQVFKPGLPVPLDTAMIQNDYGKELTTGTPGGDVEYFRLHINQYSSVETITCFSRKPFPISNIICLYGLHERYLNNLLSRFGEKLVSDFYAYFSERWALALFHDRFPDFRDEVRELLITRPAADAEALEEMVRNLIEEDLTIKKSQRKAIHDSYAQSGAKHAVETRLLSFLSYNYYHLPIYVKPGMV</sequence>
<keyword evidence="2" id="KW-0732">Signal</keyword>
<dbReference type="Proteomes" id="UP001208570">
    <property type="component" value="Unassembled WGS sequence"/>
</dbReference>
<evidence type="ECO:0000259" key="3">
    <source>
        <dbReference type="Pfam" id="PF23150"/>
    </source>
</evidence>
<keyword evidence="1" id="KW-0472">Membrane</keyword>
<dbReference type="EMBL" id="JAODUP010000561">
    <property type="protein sequence ID" value="KAK2147285.1"/>
    <property type="molecule type" value="Genomic_DNA"/>
</dbReference>
<dbReference type="InterPro" id="IPR038884">
    <property type="entry name" value="CFAP61"/>
</dbReference>
<dbReference type="AlphaFoldDB" id="A0AAD9J7G3"/>
<feature type="signal peptide" evidence="2">
    <location>
        <begin position="1"/>
        <end position="23"/>
    </location>
</feature>
<name>A0AAD9J7G3_9ANNE</name>
<dbReference type="PANTHER" id="PTHR21178:SF8">
    <property type="entry name" value="CILIA- AND FLAGELLA-ASSOCIATED PROTEIN 61"/>
    <property type="match status" value="1"/>
</dbReference>
<dbReference type="Pfam" id="PF23150">
    <property type="entry name" value="CFAP61_dimer"/>
    <property type="match status" value="1"/>
</dbReference>
<evidence type="ECO:0000256" key="1">
    <source>
        <dbReference type="SAM" id="Phobius"/>
    </source>
</evidence>